<dbReference type="Proteomes" id="UP001500582">
    <property type="component" value="Unassembled WGS sequence"/>
</dbReference>
<feature type="transmembrane region" description="Helical" evidence="2">
    <location>
        <begin position="370"/>
        <end position="389"/>
    </location>
</feature>
<dbReference type="InterPro" id="IPR011623">
    <property type="entry name" value="7TMR_DISM_rcpt_extracell_dom1"/>
</dbReference>
<dbReference type="RefSeq" id="WP_345210604.1">
    <property type="nucleotide sequence ID" value="NZ_BAABFT010000003.1"/>
</dbReference>
<feature type="transmembrane region" description="Helical" evidence="2">
    <location>
        <begin position="336"/>
        <end position="358"/>
    </location>
</feature>
<feature type="domain" description="7TM-DISM receptor extracellular" evidence="4">
    <location>
        <begin position="187"/>
        <end position="390"/>
    </location>
</feature>
<feature type="domain" description="7TM-DISM receptor extracellular" evidence="5">
    <location>
        <begin position="43"/>
        <end position="174"/>
    </location>
</feature>
<gene>
    <name evidence="6" type="ORF">GCM10023149_16990</name>
</gene>
<keyword evidence="3" id="KW-0732">Signal</keyword>
<keyword evidence="1" id="KW-0175">Coiled coil</keyword>
<evidence type="ECO:0000256" key="2">
    <source>
        <dbReference type="SAM" id="Phobius"/>
    </source>
</evidence>
<accession>A0ABP8G716</accession>
<feature type="transmembrane region" description="Helical" evidence="2">
    <location>
        <begin position="251"/>
        <end position="273"/>
    </location>
</feature>
<dbReference type="Pfam" id="PF07695">
    <property type="entry name" value="7TMR-DISM_7TM"/>
    <property type="match status" value="1"/>
</dbReference>
<organism evidence="6 7">
    <name type="scientific">Mucilaginibacter gynuensis</name>
    <dbReference type="NCBI Taxonomy" id="1302236"/>
    <lineage>
        <taxon>Bacteria</taxon>
        <taxon>Pseudomonadati</taxon>
        <taxon>Bacteroidota</taxon>
        <taxon>Sphingobacteriia</taxon>
        <taxon>Sphingobacteriales</taxon>
        <taxon>Sphingobacteriaceae</taxon>
        <taxon>Mucilaginibacter</taxon>
    </lineage>
</organism>
<feature type="transmembrane region" description="Helical" evidence="2">
    <location>
        <begin position="285"/>
        <end position="304"/>
    </location>
</feature>
<dbReference type="EMBL" id="BAABFT010000003">
    <property type="protein sequence ID" value="GAA4318751.1"/>
    <property type="molecule type" value="Genomic_DNA"/>
</dbReference>
<sequence length="634" mass="74463">MLKTFIKRLAVIVCFVGMALSALAQKAVPLNDDINQHIFAYAEIESFKDTTNTLSFEQVRSAAYTSKFKSSSIYTPKALSPAATYWYRIVIDHTASKKNWLLEFMDQTIDSITTYTPDNNNRYKIAVFGAAYPFSQRLYRHKNFTLNIDGNVRGQHVYYIRVRSHQQVNVIIALRSVGWFVHYALDEYFFFGSFYGMLMVFGLYNLMMFFAIKQKQYLYYVMYNLSIGFYEMCTDGIAYQYLWTDSPIWNQYAYGVALFFASVFGMRFTQSLLHIKARAPKLNKLIWAVIGLRTIFFIVCLTVDRNWFNYKIVEIVPLLLACYAGFYVMSKGYWPARFFVVGYSFLFVGFIIKILIAFDVPWLPFGPVTHYSLSFCFIMEMLFISFAIGEKVRALKKKKDYVQRRIIRQMKQNEELKDNINRQLEEQVRERTRELIEKSEVIAQQNDELKSVNLLLKEQAEEISRINVLLENDNITLHTNIEKVTHDRVMSAEVDFEEFSRIYPDRETCFKFLSDLKWENGYHCRKCTHTHYSGGHLPYSRRCSKCGYEESVIAYTILQNTRIPINKAFYMIFLMYSTKGKISSHKLSEIVEIRQSTCWAYSSRIKKLMESKKKELRNAGHKGWSKLVLEVIEE</sequence>
<reference evidence="7" key="1">
    <citation type="journal article" date="2019" name="Int. J. Syst. Evol. Microbiol.">
        <title>The Global Catalogue of Microorganisms (GCM) 10K type strain sequencing project: providing services to taxonomists for standard genome sequencing and annotation.</title>
        <authorList>
            <consortium name="The Broad Institute Genomics Platform"/>
            <consortium name="The Broad Institute Genome Sequencing Center for Infectious Disease"/>
            <person name="Wu L."/>
            <person name="Ma J."/>
        </authorList>
    </citation>
    <scope>NUCLEOTIDE SEQUENCE [LARGE SCALE GENOMIC DNA]</scope>
    <source>
        <strain evidence="7">JCM 17705</strain>
    </source>
</reference>
<keyword evidence="2" id="KW-0812">Transmembrane</keyword>
<proteinExistence type="predicted"/>
<feature type="transmembrane region" description="Helical" evidence="2">
    <location>
        <begin position="217"/>
        <end position="239"/>
    </location>
</feature>
<evidence type="ECO:0000313" key="7">
    <source>
        <dbReference type="Proteomes" id="UP001500582"/>
    </source>
</evidence>
<evidence type="ECO:0000313" key="6">
    <source>
        <dbReference type="EMBL" id="GAA4318751.1"/>
    </source>
</evidence>
<evidence type="ECO:0000259" key="4">
    <source>
        <dbReference type="Pfam" id="PF07695"/>
    </source>
</evidence>
<keyword evidence="2" id="KW-1133">Transmembrane helix</keyword>
<evidence type="ECO:0000259" key="5">
    <source>
        <dbReference type="Pfam" id="PF07696"/>
    </source>
</evidence>
<evidence type="ECO:0008006" key="8">
    <source>
        <dbReference type="Google" id="ProtNLM"/>
    </source>
</evidence>
<evidence type="ECO:0000256" key="3">
    <source>
        <dbReference type="SAM" id="SignalP"/>
    </source>
</evidence>
<feature type="transmembrane region" description="Helical" evidence="2">
    <location>
        <begin position="188"/>
        <end position="210"/>
    </location>
</feature>
<feature type="signal peptide" evidence="3">
    <location>
        <begin position="1"/>
        <end position="24"/>
    </location>
</feature>
<name>A0ABP8G716_9SPHI</name>
<keyword evidence="7" id="KW-1185">Reference proteome</keyword>
<comment type="caution">
    <text evidence="6">The sequence shown here is derived from an EMBL/GenBank/DDBJ whole genome shotgun (WGS) entry which is preliminary data.</text>
</comment>
<dbReference type="InterPro" id="IPR011622">
    <property type="entry name" value="7TMR_DISM_rcpt_extracell_dom2"/>
</dbReference>
<protein>
    <recommendedName>
        <fullName evidence="8">7TMR-DISM extracellular protein 2</fullName>
    </recommendedName>
</protein>
<dbReference type="Gene3D" id="2.60.40.2380">
    <property type="match status" value="1"/>
</dbReference>
<feature type="chain" id="PRO_5045552233" description="7TMR-DISM extracellular protein 2" evidence="3">
    <location>
        <begin position="25"/>
        <end position="634"/>
    </location>
</feature>
<evidence type="ECO:0000256" key="1">
    <source>
        <dbReference type="SAM" id="Coils"/>
    </source>
</evidence>
<feature type="transmembrane region" description="Helical" evidence="2">
    <location>
        <begin position="310"/>
        <end position="329"/>
    </location>
</feature>
<feature type="coiled-coil region" evidence="1">
    <location>
        <begin position="406"/>
        <end position="462"/>
    </location>
</feature>
<dbReference type="Pfam" id="PF07696">
    <property type="entry name" value="7TMR-DISMED2"/>
    <property type="match status" value="1"/>
</dbReference>
<keyword evidence="2" id="KW-0472">Membrane</keyword>